<keyword evidence="3 6" id="KW-0479">Metal-binding</keyword>
<dbReference type="PANTHER" id="PTHR21711:SF0">
    <property type="entry name" value="MITOCHONDRIAL INNER MEMBRANE PROTEASE ATP23 HOMOLOG"/>
    <property type="match status" value="1"/>
</dbReference>
<dbReference type="GO" id="GO:0034982">
    <property type="term" value="P:mitochondrial protein processing"/>
    <property type="evidence" value="ECO:0007669"/>
    <property type="project" value="TreeGrafter"/>
</dbReference>
<dbReference type="GO" id="GO:0046872">
    <property type="term" value="F:metal ion binding"/>
    <property type="evidence" value="ECO:0007669"/>
    <property type="project" value="UniProtKB-KW"/>
</dbReference>
<protein>
    <recommendedName>
        <fullName evidence="6">Mitochondrial inner membrane protease ATP23</fullName>
        <ecNumber evidence="6">3.4.24.-</ecNumber>
    </recommendedName>
</protein>
<evidence type="ECO:0000256" key="2">
    <source>
        <dbReference type="ARBA" id="ARBA00022670"/>
    </source>
</evidence>
<gene>
    <name evidence="7" type="primary">EOG090X0CKN</name>
</gene>
<keyword evidence="4 6" id="KW-0378">Hydrolase</keyword>
<evidence type="ECO:0000256" key="3">
    <source>
        <dbReference type="ARBA" id="ARBA00022723"/>
    </source>
</evidence>
<reference evidence="7" key="1">
    <citation type="submission" date="2018-08" db="EMBL/GenBank/DDBJ databases">
        <authorList>
            <person name="Cornetti L."/>
        </authorList>
    </citation>
    <scope>NUCLEOTIDE SEQUENCE</scope>
    <source>
        <strain evidence="7">BE-ASS</strain>
    </source>
</reference>
<sequence>MPVQAAETSAATPVDKEDKWGYDLYPERRGEAPKPKWWQVALFGAGQNNVEKTNCERNVYNCFQNSPLVRLMYSALKASGCEIDLRRHIACEICDVKVSGGYDPMLNQVVVCQNIARSTGMVQGILVHEMIHMFDACRHDLDFKNVEHLACTEIRAANLTHCSFLSAMAQGDASFFNVKQQHAQCVKTKAIASVLAVRQDISKEEARAVVDKVFVKCYNDLEPIGRRVRRNSTDMIRAYQERGNYGYE</sequence>
<evidence type="ECO:0000256" key="4">
    <source>
        <dbReference type="ARBA" id="ARBA00022801"/>
    </source>
</evidence>
<keyword evidence="5 6" id="KW-0482">Metalloprotease</keyword>
<dbReference type="AlphaFoldDB" id="A0A4Y7NKR9"/>
<proteinExistence type="evidence at transcript level"/>
<dbReference type="GO" id="GO:0033615">
    <property type="term" value="P:mitochondrial proton-transporting ATP synthase complex assembly"/>
    <property type="evidence" value="ECO:0007669"/>
    <property type="project" value="TreeGrafter"/>
</dbReference>
<name>A0A4Y7NKR9_9CRUS</name>
<dbReference type="GO" id="GO:0004222">
    <property type="term" value="F:metalloendopeptidase activity"/>
    <property type="evidence" value="ECO:0007669"/>
    <property type="project" value="InterPro"/>
</dbReference>
<accession>A0A4Y7NKR9</accession>
<dbReference type="Pfam" id="PF09768">
    <property type="entry name" value="Peptidase_M76"/>
    <property type="match status" value="1"/>
</dbReference>
<keyword evidence="2 6" id="KW-0645">Protease</keyword>
<evidence type="ECO:0000256" key="5">
    <source>
        <dbReference type="ARBA" id="ARBA00023049"/>
    </source>
</evidence>
<dbReference type="PANTHER" id="PTHR21711">
    <property type="entry name" value="MITOCHONDRIAL INNER MEMBRANE PROTEASE"/>
    <property type="match status" value="1"/>
</dbReference>
<evidence type="ECO:0000256" key="6">
    <source>
        <dbReference type="RuleBase" id="RU364057"/>
    </source>
</evidence>
<evidence type="ECO:0000256" key="1">
    <source>
        <dbReference type="ARBA" id="ARBA00009915"/>
    </source>
</evidence>
<dbReference type="EC" id="3.4.24.-" evidence="6"/>
<dbReference type="EMBL" id="LR024239">
    <property type="protein sequence ID" value="SVE93858.1"/>
    <property type="molecule type" value="mRNA"/>
</dbReference>
<organism evidence="7">
    <name type="scientific">Scapholeberis mucronata</name>
    <dbReference type="NCBI Taxonomy" id="202097"/>
    <lineage>
        <taxon>Eukaryota</taxon>
        <taxon>Metazoa</taxon>
        <taxon>Ecdysozoa</taxon>
        <taxon>Arthropoda</taxon>
        <taxon>Crustacea</taxon>
        <taxon>Branchiopoda</taxon>
        <taxon>Diplostraca</taxon>
        <taxon>Cladocera</taxon>
        <taxon>Anomopoda</taxon>
        <taxon>Daphniidae</taxon>
        <taxon>Scapholeberis</taxon>
    </lineage>
</organism>
<dbReference type="InterPro" id="IPR019165">
    <property type="entry name" value="Peptidase_M76_ATP23"/>
</dbReference>
<evidence type="ECO:0000313" key="7">
    <source>
        <dbReference type="EMBL" id="SVE93858.1"/>
    </source>
</evidence>
<comment type="similarity">
    <text evidence="1 6">Belongs to the peptidase M76 family.</text>
</comment>
<dbReference type="GO" id="GO:0005739">
    <property type="term" value="C:mitochondrion"/>
    <property type="evidence" value="ECO:0007669"/>
    <property type="project" value="GOC"/>
</dbReference>